<sequence length="65" mass="7263">MKSRIAFLVVSLILLLLITVFAGVKHEKPNEEYMVRQEMQDGATRYEGTDGTVAIVEEWHPASSG</sequence>
<comment type="caution">
    <text evidence="1">The sequence shown here is derived from an EMBL/GenBank/DDBJ whole genome shotgun (WGS) entry which is preliminary data.</text>
</comment>
<protein>
    <submittedName>
        <fullName evidence="1">Uncharacterized protein</fullName>
    </submittedName>
</protein>
<dbReference type="AlphaFoldDB" id="A0A645BDM2"/>
<name>A0A645BDM2_9ZZZZ</name>
<accession>A0A645BDM2</accession>
<evidence type="ECO:0000313" key="1">
    <source>
        <dbReference type="EMBL" id="MPM62741.1"/>
    </source>
</evidence>
<proteinExistence type="predicted"/>
<organism evidence="1">
    <name type="scientific">bioreactor metagenome</name>
    <dbReference type="NCBI Taxonomy" id="1076179"/>
    <lineage>
        <taxon>unclassified sequences</taxon>
        <taxon>metagenomes</taxon>
        <taxon>ecological metagenomes</taxon>
    </lineage>
</organism>
<reference evidence="1" key="1">
    <citation type="submission" date="2019-08" db="EMBL/GenBank/DDBJ databases">
        <authorList>
            <person name="Kucharzyk K."/>
            <person name="Murdoch R.W."/>
            <person name="Higgins S."/>
            <person name="Loffler F."/>
        </authorList>
    </citation>
    <scope>NUCLEOTIDE SEQUENCE</scope>
</reference>
<dbReference type="EMBL" id="VSSQ01019024">
    <property type="protein sequence ID" value="MPM62741.1"/>
    <property type="molecule type" value="Genomic_DNA"/>
</dbReference>
<gene>
    <name evidence="1" type="ORF">SDC9_109618</name>
</gene>